<gene>
    <name evidence="2" type="ORF">PBIL07802_LOCUS31502</name>
</gene>
<feature type="transmembrane region" description="Helical" evidence="1">
    <location>
        <begin position="6"/>
        <end position="28"/>
    </location>
</feature>
<evidence type="ECO:0000256" key="1">
    <source>
        <dbReference type="SAM" id="Phobius"/>
    </source>
</evidence>
<evidence type="ECO:0000313" key="2">
    <source>
        <dbReference type="EMBL" id="CAE0269149.1"/>
    </source>
</evidence>
<keyword evidence="1" id="KW-0812">Transmembrane</keyword>
<proteinExistence type="predicted"/>
<keyword evidence="1" id="KW-0472">Membrane</keyword>
<protein>
    <submittedName>
        <fullName evidence="2">Uncharacterized protein</fullName>
    </submittedName>
</protein>
<dbReference type="EMBL" id="HBIB01047880">
    <property type="protein sequence ID" value="CAE0269149.1"/>
    <property type="molecule type" value="Transcribed_RNA"/>
</dbReference>
<organism evidence="2">
    <name type="scientific">Palpitomonas bilix</name>
    <dbReference type="NCBI Taxonomy" id="652834"/>
    <lineage>
        <taxon>Eukaryota</taxon>
        <taxon>Eukaryota incertae sedis</taxon>
    </lineage>
</organism>
<sequence length="233" mass="26143">MAVGLEVILGLVDFLGFCLAGEGAFFVIEEIRRKVRLDNEDMYWPLSLAFCLRCQARAGSFVVSSQTWSFSWRTSLMYCFFTAWRSSRYSLRILTLPCVRYTLLLCSTILTAACIVRLLSSTPSSLSSPLQAPWLCSLVRFHECEVHAGSMKFSLEVGLCRLLKCLTLKNRREAALDPLQSGRLLKVAKTSVPVPQEGGSQKYSARSGSLSLVSDNPCPLDYRWVRVEGFLYP</sequence>
<dbReference type="AlphaFoldDB" id="A0A7S3GKC8"/>
<accession>A0A7S3GKC8</accession>
<reference evidence="2" key="1">
    <citation type="submission" date="2021-01" db="EMBL/GenBank/DDBJ databases">
        <authorList>
            <person name="Corre E."/>
            <person name="Pelletier E."/>
            <person name="Niang G."/>
            <person name="Scheremetjew M."/>
            <person name="Finn R."/>
            <person name="Kale V."/>
            <person name="Holt S."/>
            <person name="Cochrane G."/>
            <person name="Meng A."/>
            <person name="Brown T."/>
            <person name="Cohen L."/>
        </authorList>
    </citation>
    <scope>NUCLEOTIDE SEQUENCE</scope>
    <source>
        <strain evidence="2">NIES-2562</strain>
    </source>
</reference>
<name>A0A7S3GKC8_9EUKA</name>
<keyword evidence="1" id="KW-1133">Transmembrane helix</keyword>